<evidence type="ECO:0000313" key="2">
    <source>
        <dbReference type="Proteomes" id="UP000237271"/>
    </source>
</evidence>
<dbReference type="EMBL" id="NCKW01010386">
    <property type="protein sequence ID" value="POM65259.1"/>
    <property type="molecule type" value="Genomic_DNA"/>
</dbReference>
<reference evidence="1 2" key="1">
    <citation type="journal article" date="2017" name="Genome Biol. Evol.">
        <title>Phytophthora megakarya and P. palmivora, closely related causal agents of cacao black pod rot, underwent increases in genome sizes and gene numbers by different mechanisms.</title>
        <authorList>
            <person name="Ali S.S."/>
            <person name="Shao J."/>
            <person name="Lary D.J."/>
            <person name="Kronmiller B."/>
            <person name="Shen D."/>
            <person name="Strem M.D."/>
            <person name="Amoako-Attah I."/>
            <person name="Akrofi A.Y."/>
            <person name="Begoude B.A."/>
            <person name="Ten Hoopen G.M."/>
            <person name="Coulibaly K."/>
            <person name="Kebe B.I."/>
            <person name="Melnick R.L."/>
            <person name="Guiltinan M.J."/>
            <person name="Tyler B.M."/>
            <person name="Meinhardt L.W."/>
            <person name="Bailey B.A."/>
        </authorList>
    </citation>
    <scope>NUCLEOTIDE SEQUENCE [LARGE SCALE GENOMIC DNA]</scope>
    <source>
        <strain evidence="2">sbr112.9</strain>
    </source>
</reference>
<sequence>MSKRDYNMQKGLQMKRLGEQISSAPVGGITSGEVTKYRELCPPGTSDNQIQKLISQYKGDAQRMENAINELWEDY</sequence>
<organism evidence="1 2">
    <name type="scientific">Phytophthora palmivora</name>
    <dbReference type="NCBI Taxonomy" id="4796"/>
    <lineage>
        <taxon>Eukaryota</taxon>
        <taxon>Sar</taxon>
        <taxon>Stramenopiles</taxon>
        <taxon>Oomycota</taxon>
        <taxon>Peronosporomycetes</taxon>
        <taxon>Peronosporales</taxon>
        <taxon>Peronosporaceae</taxon>
        <taxon>Phytophthora</taxon>
    </lineage>
</organism>
<comment type="caution">
    <text evidence="1">The sequence shown here is derived from an EMBL/GenBank/DDBJ whole genome shotgun (WGS) entry which is preliminary data.</text>
</comment>
<dbReference type="AlphaFoldDB" id="A0A2P4XI81"/>
<accession>A0A2P4XI81</accession>
<feature type="non-terminal residue" evidence="1">
    <location>
        <position position="75"/>
    </location>
</feature>
<dbReference type="Proteomes" id="UP000237271">
    <property type="component" value="Unassembled WGS sequence"/>
</dbReference>
<proteinExistence type="predicted"/>
<gene>
    <name evidence="1" type="ORF">PHPALM_19054</name>
</gene>
<name>A0A2P4XI81_9STRA</name>
<evidence type="ECO:0000313" key="1">
    <source>
        <dbReference type="EMBL" id="POM65259.1"/>
    </source>
</evidence>
<protein>
    <submittedName>
        <fullName evidence="1">Uncharacterized protein</fullName>
    </submittedName>
</protein>
<keyword evidence="2" id="KW-1185">Reference proteome</keyword>
<dbReference type="OrthoDB" id="77471at2759"/>